<dbReference type="Pfam" id="PF19587">
    <property type="entry name" value="DUF6094"/>
    <property type="match status" value="1"/>
</dbReference>
<dbReference type="GO" id="GO:0003676">
    <property type="term" value="F:nucleic acid binding"/>
    <property type="evidence" value="ECO:0007669"/>
    <property type="project" value="InterPro"/>
</dbReference>
<dbReference type="CDD" id="cd02440">
    <property type="entry name" value="AdoMet_MTases"/>
    <property type="match status" value="1"/>
</dbReference>
<evidence type="ECO:0000256" key="1">
    <source>
        <dbReference type="ARBA" id="ARBA00022603"/>
    </source>
</evidence>
<comment type="caution">
    <text evidence="4">The sequence shown here is derived from an EMBL/GenBank/DDBJ whole genome shotgun (WGS) entry which is preliminary data.</text>
</comment>
<reference evidence="4 5" key="1">
    <citation type="journal article" date="2020" name="Front. Microbiol.">
        <title>Genetic Organization of the aprX-lipA2 Operon Affects the Proteolytic Potential of Pseudomonas Species in Milk.</title>
        <authorList>
            <person name="Maier C."/>
            <person name="Huptas C."/>
            <person name="von Neubeck M."/>
            <person name="Scherer S."/>
            <person name="Wenning M."/>
            <person name="Lucking G."/>
        </authorList>
    </citation>
    <scope>NUCLEOTIDE SEQUENCE [LARGE SCALE GENOMIC DNA]</scope>
    <source>
        <strain evidence="4 5">G4779</strain>
    </source>
</reference>
<feature type="domain" description="DUF6094" evidence="3">
    <location>
        <begin position="11"/>
        <end position="198"/>
    </location>
</feature>
<sequence>MALMFPRLARNFARNGYYPTDETTLERTLQALAPSPTGKMRIFDPCAGEGVALAETAHFLGRDRADTFAVEYDQERAEHCRTLLDRVLHSDLMDTMISRQAFGLLWLNPPYGDLVSDHSGASQYQGSGRRRLEKMFYQRALPLLQYGGVLVFIVPHYVLDDELCSWLCNHFTELRIYSAADPTFKQVVIFGIRIRRQDLARPRDIAQVRERLLAIGSGVQNAEVLPISWPFEPYRVLPATTDLEHFYRISLEPAQLSDEVKRLRGMWPDFTLHFGQTGVQPRPPVRALSRWHLALALAAGAISGVVTSKTGRVLAVKGDTYKDKVRKTEFTEDQDGNVSEVRILTDRFVPIIRAWDITPDSIHRGRVITISSSADPQPEADEPAVSVTESTATQGTFEPGSLVLTQSVHHLVEHGSLDPTPYLRRHFSGDWGELPQEDWSSNQRALTTGERLFSSYDISAGDENRLWIITEADRSVTTLLLPSDY</sequence>
<dbReference type="GO" id="GO:0008168">
    <property type="term" value="F:methyltransferase activity"/>
    <property type="evidence" value="ECO:0007669"/>
    <property type="project" value="UniProtKB-KW"/>
</dbReference>
<dbReference type="InterPro" id="IPR002052">
    <property type="entry name" value="DNA_methylase_N6_adenine_CS"/>
</dbReference>
<dbReference type="InterPro" id="IPR029063">
    <property type="entry name" value="SAM-dependent_MTases_sf"/>
</dbReference>
<organism evidence="4 5">
    <name type="scientific">Pseudomonas gessardii</name>
    <dbReference type="NCBI Taxonomy" id="78544"/>
    <lineage>
        <taxon>Bacteria</taxon>
        <taxon>Pseudomonadati</taxon>
        <taxon>Pseudomonadota</taxon>
        <taxon>Gammaproteobacteria</taxon>
        <taxon>Pseudomonadales</taxon>
        <taxon>Pseudomonadaceae</taxon>
        <taxon>Pseudomonas</taxon>
    </lineage>
</organism>
<dbReference type="AlphaFoldDB" id="A0A7Y1QM98"/>
<name>A0A7Y1QM98_9PSED</name>
<evidence type="ECO:0000313" key="4">
    <source>
        <dbReference type="EMBL" id="NNA96915.1"/>
    </source>
</evidence>
<protein>
    <submittedName>
        <fullName evidence="4">Class I SAM-dependent methyltransferase</fullName>
    </submittedName>
</protein>
<accession>A0A7Y1QM98</accession>
<dbReference type="Gene3D" id="3.40.50.150">
    <property type="entry name" value="Vaccinia Virus protein VP39"/>
    <property type="match status" value="1"/>
</dbReference>
<dbReference type="EMBL" id="JAAQYP010000028">
    <property type="protein sequence ID" value="NNA96915.1"/>
    <property type="molecule type" value="Genomic_DNA"/>
</dbReference>
<dbReference type="PROSITE" id="PS00092">
    <property type="entry name" value="N6_MTASE"/>
    <property type="match status" value="1"/>
</dbReference>
<keyword evidence="1 4" id="KW-0489">Methyltransferase</keyword>
<dbReference type="GO" id="GO:0032259">
    <property type="term" value="P:methylation"/>
    <property type="evidence" value="ECO:0007669"/>
    <property type="project" value="UniProtKB-KW"/>
</dbReference>
<dbReference type="Proteomes" id="UP000542111">
    <property type="component" value="Unassembled WGS sequence"/>
</dbReference>
<dbReference type="PRINTS" id="PR00507">
    <property type="entry name" value="N12N6MTFRASE"/>
</dbReference>
<gene>
    <name evidence="4" type="ORF">HBO33_17225</name>
</gene>
<dbReference type="InterPro" id="IPR046076">
    <property type="entry name" value="DUF6094"/>
</dbReference>
<dbReference type="RefSeq" id="WP_068585361.1">
    <property type="nucleotide sequence ID" value="NZ_JAAQYP010000028.1"/>
</dbReference>
<keyword evidence="2 4" id="KW-0808">Transferase</keyword>
<dbReference type="SUPFAM" id="SSF53335">
    <property type="entry name" value="S-adenosyl-L-methionine-dependent methyltransferases"/>
    <property type="match status" value="1"/>
</dbReference>
<evidence type="ECO:0000256" key="2">
    <source>
        <dbReference type="ARBA" id="ARBA00022679"/>
    </source>
</evidence>
<evidence type="ECO:0000313" key="5">
    <source>
        <dbReference type="Proteomes" id="UP000542111"/>
    </source>
</evidence>
<evidence type="ECO:0000259" key="3">
    <source>
        <dbReference type="Pfam" id="PF19587"/>
    </source>
</evidence>
<proteinExistence type="predicted"/>